<dbReference type="AlphaFoldDB" id="A0AAW6U1U1"/>
<dbReference type="EMBL" id="JASCXX010000025">
    <property type="protein sequence ID" value="MDI6450850.1"/>
    <property type="molecule type" value="Genomic_DNA"/>
</dbReference>
<comment type="catalytic activity">
    <reaction evidence="7 8">
        <text>tRNA(His) + L-histidine + ATP = L-histidyl-tRNA(His) + AMP + diphosphate + H(+)</text>
        <dbReference type="Rhea" id="RHEA:17313"/>
        <dbReference type="Rhea" id="RHEA-COMP:9665"/>
        <dbReference type="Rhea" id="RHEA-COMP:9689"/>
        <dbReference type="ChEBI" id="CHEBI:15378"/>
        <dbReference type="ChEBI" id="CHEBI:30616"/>
        <dbReference type="ChEBI" id="CHEBI:33019"/>
        <dbReference type="ChEBI" id="CHEBI:57595"/>
        <dbReference type="ChEBI" id="CHEBI:78442"/>
        <dbReference type="ChEBI" id="CHEBI:78527"/>
        <dbReference type="ChEBI" id="CHEBI:456215"/>
        <dbReference type="EC" id="6.1.1.21"/>
    </reaction>
</comment>
<feature type="binding site" evidence="9">
    <location>
        <position position="108"/>
    </location>
    <ligand>
        <name>L-histidine</name>
        <dbReference type="ChEBI" id="CHEBI:57595"/>
    </ligand>
</feature>
<dbReference type="GO" id="GO:0006427">
    <property type="term" value="P:histidyl-tRNA aminoacylation"/>
    <property type="evidence" value="ECO:0007669"/>
    <property type="project" value="UniProtKB-UniRule"/>
</dbReference>
<dbReference type="Gene3D" id="3.30.930.10">
    <property type="entry name" value="Bira Bifunctional Protein, Domain 2"/>
    <property type="match status" value="1"/>
</dbReference>
<keyword evidence="8" id="KW-0963">Cytoplasm</keyword>
<comment type="similarity">
    <text evidence="1 8">Belongs to the class-II aminoacyl-tRNA synthetase family.</text>
</comment>
<feature type="binding site" evidence="9">
    <location>
        <begin position="78"/>
        <end position="80"/>
    </location>
    <ligand>
        <name>L-histidine</name>
        <dbReference type="ChEBI" id="CHEBI:57595"/>
    </ligand>
</feature>
<dbReference type="InterPro" id="IPR004516">
    <property type="entry name" value="HisRS/HisZ"/>
</dbReference>
<sequence length="431" mass="47946">MKIPPVKGTRDFYPPEMARRNWIIDGWKSVSIRNGFEEYDGPIFEYLKMYQVKSGDEIVEQLFSLQDRGGRDLAIRPEITPTLARMVNQQINALPRPIKWFSVPRLCRAERPQKGRLREFFQWNIDIIGIDSPEADAEVIFTSLDYLRRVGLTAADVRAKISSRRLLASVLRGLGIDEGGLDAMYALLDKKAKLPADTFDALLAEQVPDKGQAARISDFMALDSIDEIQRVVALDDEIRAAIEQMQNVFATLELMGVADYCVFDPTIVRGLAYYTGVVFEIHDIVGELRAICGGGRYDNLLRDFGGPAIPATGMGMGDCVLEILLHQKGLLDSQVPPRRLEFFVACADGALAKAMYAVAARLRACGRSANFSYKLGGLSKQLKEASAQNAGRCIIIGQEYLDKQELIVKDMASGEQTQIHVDRFLSELGTT</sequence>
<keyword evidence="5 8" id="KW-0648">Protein biosynthesis</keyword>
<dbReference type="PROSITE" id="PS50862">
    <property type="entry name" value="AA_TRNA_LIGASE_II"/>
    <property type="match status" value="1"/>
</dbReference>
<dbReference type="SUPFAM" id="SSF55681">
    <property type="entry name" value="Class II aaRS and biotin synthetases"/>
    <property type="match status" value="1"/>
</dbReference>
<comment type="caution">
    <text evidence="11">The sequence shown here is derived from an EMBL/GenBank/DDBJ whole genome shotgun (WGS) entry which is preliminary data.</text>
</comment>
<reference evidence="11" key="1">
    <citation type="submission" date="2023-05" db="EMBL/GenBank/DDBJ databases">
        <title>Anaerotaeda fermentans gen. nov., sp. nov., a novel anaerobic planctomycete of the new family within the order Sedimentisphaerales isolated from Taman Peninsula, Russia.</title>
        <authorList>
            <person name="Khomyakova M.A."/>
            <person name="Merkel A.Y."/>
            <person name="Slobodkin A.I."/>
        </authorList>
    </citation>
    <scope>NUCLEOTIDE SEQUENCE</scope>
    <source>
        <strain evidence="11">M17dextr</strain>
    </source>
</reference>
<evidence type="ECO:0000256" key="4">
    <source>
        <dbReference type="ARBA" id="ARBA00022741"/>
    </source>
</evidence>
<dbReference type="SUPFAM" id="SSF52954">
    <property type="entry name" value="Class II aaRS ABD-related"/>
    <property type="match status" value="1"/>
</dbReference>
<evidence type="ECO:0000313" key="11">
    <source>
        <dbReference type="EMBL" id="MDI6450850.1"/>
    </source>
</evidence>
<keyword evidence="8" id="KW-0067">ATP-binding</keyword>
<dbReference type="InterPro" id="IPR045864">
    <property type="entry name" value="aa-tRNA-synth_II/BPL/LPL"/>
</dbReference>
<dbReference type="HAMAP" id="MF_00127">
    <property type="entry name" value="His_tRNA_synth"/>
    <property type="match status" value="1"/>
</dbReference>
<dbReference type="InterPro" id="IPR004154">
    <property type="entry name" value="Anticodon-bd"/>
</dbReference>
<evidence type="ECO:0000256" key="9">
    <source>
        <dbReference type="PIRSR" id="PIRSR001549-1"/>
    </source>
</evidence>
<keyword evidence="4 8" id="KW-0547">Nucleotide-binding</keyword>
<dbReference type="PANTHER" id="PTHR43707">
    <property type="entry name" value="HISTIDYL-TRNA SYNTHETASE"/>
    <property type="match status" value="1"/>
</dbReference>
<dbReference type="PANTHER" id="PTHR43707:SF1">
    <property type="entry name" value="HISTIDINE--TRNA LIGASE, MITOCHONDRIAL-RELATED"/>
    <property type="match status" value="1"/>
</dbReference>
<dbReference type="InterPro" id="IPR015807">
    <property type="entry name" value="His-tRNA-ligase"/>
</dbReference>
<keyword evidence="6 8" id="KW-0030">Aminoacyl-tRNA synthetase</keyword>
<dbReference type="GO" id="GO:0005524">
    <property type="term" value="F:ATP binding"/>
    <property type="evidence" value="ECO:0007669"/>
    <property type="project" value="UniProtKB-UniRule"/>
</dbReference>
<gene>
    <name evidence="8 11" type="primary">hisS</name>
    <name evidence="11" type="ORF">QJ522_17455</name>
</gene>
<proteinExistence type="inferred from homology"/>
<evidence type="ECO:0000256" key="6">
    <source>
        <dbReference type="ARBA" id="ARBA00023146"/>
    </source>
</evidence>
<dbReference type="InterPro" id="IPR006195">
    <property type="entry name" value="aa-tRNA-synth_II"/>
</dbReference>
<evidence type="ECO:0000256" key="3">
    <source>
        <dbReference type="ARBA" id="ARBA00022598"/>
    </source>
</evidence>
<dbReference type="GO" id="GO:0005737">
    <property type="term" value="C:cytoplasm"/>
    <property type="evidence" value="ECO:0007669"/>
    <property type="project" value="UniProtKB-SubCell"/>
</dbReference>
<dbReference type="InterPro" id="IPR041715">
    <property type="entry name" value="HisRS-like_core"/>
</dbReference>
<dbReference type="InterPro" id="IPR036621">
    <property type="entry name" value="Anticodon-bd_dom_sf"/>
</dbReference>
<comment type="subcellular location">
    <subcellularLocation>
        <location evidence="8">Cytoplasm</location>
    </subcellularLocation>
</comment>
<comment type="subunit">
    <text evidence="2 8">Homodimer.</text>
</comment>
<evidence type="ECO:0000256" key="8">
    <source>
        <dbReference type="HAMAP-Rule" id="MF_00127"/>
    </source>
</evidence>
<dbReference type="EC" id="6.1.1.21" evidence="8"/>
<feature type="binding site" evidence="9">
    <location>
        <begin position="273"/>
        <end position="274"/>
    </location>
    <ligand>
        <name>L-histidine</name>
        <dbReference type="ChEBI" id="CHEBI:57595"/>
    </ligand>
</feature>
<dbReference type="PIRSF" id="PIRSF001549">
    <property type="entry name" value="His-tRNA_synth"/>
    <property type="match status" value="1"/>
</dbReference>
<feature type="binding site" evidence="9">
    <location>
        <position position="269"/>
    </location>
    <ligand>
        <name>L-histidine</name>
        <dbReference type="ChEBI" id="CHEBI:57595"/>
    </ligand>
</feature>
<protein>
    <recommendedName>
        <fullName evidence="8">Histidine--tRNA ligase</fullName>
        <ecNumber evidence="8">6.1.1.21</ecNumber>
    </recommendedName>
    <alternativeName>
        <fullName evidence="8">Histidyl-tRNA synthetase</fullName>
        <shortName evidence="8">HisRS</shortName>
    </alternativeName>
</protein>
<dbReference type="Gene3D" id="3.40.50.800">
    <property type="entry name" value="Anticodon-binding domain"/>
    <property type="match status" value="1"/>
</dbReference>
<evidence type="ECO:0000256" key="2">
    <source>
        <dbReference type="ARBA" id="ARBA00011738"/>
    </source>
</evidence>
<evidence type="ECO:0000313" key="12">
    <source>
        <dbReference type="Proteomes" id="UP001431776"/>
    </source>
</evidence>
<dbReference type="Pfam" id="PF13393">
    <property type="entry name" value="tRNA-synt_His"/>
    <property type="match status" value="1"/>
</dbReference>
<organism evidence="11 12">
    <name type="scientific">Anaerobaca lacustris</name>
    <dbReference type="NCBI Taxonomy" id="3044600"/>
    <lineage>
        <taxon>Bacteria</taxon>
        <taxon>Pseudomonadati</taxon>
        <taxon>Planctomycetota</taxon>
        <taxon>Phycisphaerae</taxon>
        <taxon>Sedimentisphaerales</taxon>
        <taxon>Anaerobacaceae</taxon>
        <taxon>Anaerobaca</taxon>
    </lineage>
</organism>
<evidence type="ECO:0000259" key="10">
    <source>
        <dbReference type="PROSITE" id="PS50862"/>
    </source>
</evidence>
<dbReference type="Pfam" id="PF03129">
    <property type="entry name" value="HGTP_anticodon"/>
    <property type="match status" value="1"/>
</dbReference>
<accession>A0AAW6U1U1</accession>
<keyword evidence="3 8" id="KW-0436">Ligase</keyword>
<dbReference type="CDD" id="cd00773">
    <property type="entry name" value="HisRS-like_core"/>
    <property type="match status" value="1"/>
</dbReference>
<feature type="binding site" evidence="9">
    <location>
        <position position="126"/>
    </location>
    <ligand>
        <name>L-histidine</name>
        <dbReference type="ChEBI" id="CHEBI:57595"/>
    </ligand>
</feature>
<feature type="binding site" evidence="9">
    <location>
        <position position="122"/>
    </location>
    <ligand>
        <name>L-histidine</name>
        <dbReference type="ChEBI" id="CHEBI:57595"/>
    </ligand>
</feature>
<dbReference type="GO" id="GO:0004821">
    <property type="term" value="F:histidine-tRNA ligase activity"/>
    <property type="evidence" value="ECO:0007669"/>
    <property type="project" value="UniProtKB-UniRule"/>
</dbReference>
<keyword evidence="12" id="KW-1185">Reference proteome</keyword>
<name>A0AAW6U1U1_9BACT</name>
<evidence type="ECO:0000256" key="1">
    <source>
        <dbReference type="ARBA" id="ARBA00008226"/>
    </source>
</evidence>
<evidence type="ECO:0000256" key="7">
    <source>
        <dbReference type="ARBA" id="ARBA00047639"/>
    </source>
</evidence>
<evidence type="ECO:0000256" key="5">
    <source>
        <dbReference type="ARBA" id="ARBA00022917"/>
    </source>
</evidence>
<dbReference type="RefSeq" id="WP_349246259.1">
    <property type="nucleotide sequence ID" value="NZ_JASCXX010000025.1"/>
</dbReference>
<dbReference type="NCBIfam" id="TIGR00442">
    <property type="entry name" value="hisS"/>
    <property type="match status" value="1"/>
</dbReference>
<feature type="domain" description="Aminoacyl-transfer RNA synthetases class-II family profile" evidence="10">
    <location>
        <begin position="33"/>
        <end position="431"/>
    </location>
</feature>
<dbReference type="Proteomes" id="UP001431776">
    <property type="component" value="Unassembled WGS sequence"/>
</dbReference>